<dbReference type="EMBL" id="SDPP02000002">
    <property type="protein sequence ID" value="KAA1378219.1"/>
    <property type="molecule type" value="Genomic_DNA"/>
</dbReference>
<gene>
    <name evidence="1" type="ORF">ESP62_007510</name>
</gene>
<dbReference type="AlphaFoldDB" id="A0A641AM62"/>
<dbReference type="RefSeq" id="WP_129183098.1">
    <property type="nucleotide sequence ID" value="NZ_JAGIOG010000001.1"/>
</dbReference>
<protein>
    <submittedName>
        <fullName evidence="1">Uncharacterized protein</fullName>
    </submittedName>
</protein>
<name>A0A641AM62_9ACTN</name>
<sequence>MVKQIMAGARTNFRPTLPDGSAGVLVDHLKPLDSSVAKLPEKDRKFGADKLVVLLVSTVLGGEDASGGIKGFDGALYLALDSEGKLLGPVGTFSTPYFDLESPADAGWLPWGDKVENTKLGFDLFGCVNRG</sequence>
<evidence type="ECO:0000313" key="1">
    <source>
        <dbReference type="EMBL" id="KAA1378219.1"/>
    </source>
</evidence>
<reference evidence="1" key="1">
    <citation type="submission" date="2019-09" db="EMBL/GenBank/DDBJ databases">
        <authorList>
            <person name="Li J."/>
        </authorList>
    </citation>
    <scope>NUCLEOTIDE SEQUENCE [LARGE SCALE GENOMIC DNA]</scope>
    <source>
        <strain evidence="1">NRBC 14897</strain>
    </source>
</reference>
<dbReference type="Proteomes" id="UP001515100">
    <property type="component" value="Unassembled WGS sequence"/>
</dbReference>
<proteinExistence type="predicted"/>
<comment type="caution">
    <text evidence="1">The sequence shown here is derived from an EMBL/GenBank/DDBJ whole genome shotgun (WGS) entry which is preliminary data.</text>
</comment>
<keyword evidence="2" id="KW-1185">Reference proteome</keyword>
<evidence type="ECO:0000313" key="2">
    <source>
        <dbReference type="Proteomes" id="UP001515100"/>
    </source>
</evidence>
<accession>A0A641AM62</accession>
<organism evidence="1 2">
    <name type="scientific">Aeromicrobium fastidiosum</name>
    <dbReference type="NCBI Taxonomy" id="52699"/>
    <lineage>
        <taxon>Bacteria</taxon>
        <taxon>Bacillati</taxon>
        <taxon>Actinomycetota</taxon>
        <taxon>Actinomycetes</taxon>
        <taxon>Propionibacteriales</taxon>
        <taxon>Nocardioidaceae</taxon>
        <taxon>Aeromicrobium</taxon>
    </lineage>
</organism>
<dbReference type="OrthoDB" id="3749985at2"/>